<evidence type="ECO:0000256" key="6">
    <source>
        <dbReference type="ARBA" id="ARBA00030512"/>
    </source>
</evidence>
<keyword evidence="5" id="KW-0326">Glycosidase</keyword>
<dbReference type="InterPro" id="IPR025705">
    <property type="entry name" value="Beta_hexosaminidase_sua/sub"/>
</dbReference>
<accession>A0ABU8S1T9</accession>
<feature type="domain" description="Beta-hexosaminidase bacterial type N-terminal" evidence="10">
    <location>
        <begin position="37"/>
        <end position="164"/>
    </location>
</feature>
<evidence type="ECO:0000259" key="9">
    <source>
        <dbReference type="Pfam" id="PF00728"/>
    </source>
</evidence>
<dbReference type="Gene3D" id="3.20.20.80">
    <property type="entry name" value="Glycosidases"/>
    <property type="match status" value="1"/>
</dbReference>
<dbReference type="EMBL" id="JBBHJZ010000004">
    <property type="protein sequence ID" value="MEJ5978831.1"/>
    <property type="molecule type" value="Genomic_DNA"/>
</dbReference>
<evidence type="ECO:0000256" key="3">
    <source>
        <dbReference type="ARBA" id="ARBA00012663"/>
    </source>
</evidence>
<evidence type="ECO:0000313" key="12">
    <source>
        <dbReference type="Proteomes" id="UP001361239"/>
    </source>
</evidence>
<evidence type="ECO:0000256" key="1">
    <source>
        <dbReference type="ARBA" id="ARBA00001231"/>
    </source>
</evidence>
<evidence type="ECO:0000256" key="5">
    <source>
        <dbReference type="ARBA" id="ARBA00023295"/>
    </source>
</evidence>
<feature type="domain" description="Glycoside hydrolase family 20 catalytic" evidence="9">
    <location>
        <begin position="167"/>
        <end position="507"/>
    </location>
</feature>
<dbReference type="Proteomes" id="UP001361239">
    <property type="component" value="Unassembled WGS sequence"/>
</dbReference>
<feature type="chain" id="PRO_5046985222" description="beta-N-acetylhexosaminidase" evidence="8">
    <location>
        <begin position="34"/>
        <end position="726"/>
    </location>
</feature>
<dbReference type="SUPFAM" id="SSF55545">
    <property type="entry name" value="beta-N-acetylhexosaminidase-like domain"/>
    <property type="match status" value="1"/>
</dbReference>
<evidence type="ECO:0000256" key="8">
    <source>
        <dbReference type="SAM" id="SignalP"/>
    </source>
</evidence>
<dbReference type="PRINTS" id="PR00738">
    <property type="entry name" value="GLHYDRLASE20"/>
</dbReference>
<protein>
    <recommendedName>
        <fullName evidence="3">beta-N-acetylhexosaminidase</fullName>
        <ecNumber evidence="3">3.2.1.52</ecNumber>
    </recommendedName>
    <alternativeName>
        <fullName evidence="6">Beta-N-acetylhexosaminidase</fullName>
    </alternativeName>
    <alternativeName>
        <fullName evidence="7">N-acetyl-beta-glucosaminidase</fullName>
    </alternativeName>
</protein>
<organism evidence="11 12">
    <name type="scientific">Novosphingobium anseongense</name>
    <dbReference type="NCBI Taxonomy" id="3133436"/>
    <lineage>
        <taxon>Bacteria</taxon>
        <taxon>Pseudomonadati</taxon>
        <taxon>Pseudomonadota</taxon>
        <taxon>Alphaproteobacteria</taxon>
        <taxon>Sphingomonadales</taxon>
        <taxon>Sphingomonadaceae</taxon>
        <taxon>Novosphingobium</taxon>
    </lineage>
</organism>
<keyword evidence="12" id="KW-1185">Reference proteome</keyword>
<comment type="catalytic activity">
    <reaction evidence="1">
        <text>Hydrolysis of terminal non-reducing N-acetyl-D-hexosamine residues in N-acetyl-beta-D-hexosaminides.</text>
        <dbReference type="EC" id="3.2.1.52"/>
    </reaction>
</comment>
<evidence type="ECO:0000259" key="10">
    <source>
        <dbReference type="Pfam" id="PF02838"/>
    </source>
</evidence>
<feature type="signal peptide" evidence="8">
    <location>
        <begin position="1"/>
        <end position="33"/>
    </location>
</feature>
<keyword evidence="4" id="KW-0378">Hydrolase</keyword>
<dbReference type="PANTHER" id="PTHR22600">
    <property type="entry name" value="BETA-HEXOSAMINIDASE"/>
    <property type="match status" value="1"/>
</dbReference>
<dbReference type="EC" id="3.2.1.52" evidence="3"/>
<reference evidence="11 12" key="1">
    <citation type="submission" date="2024-03" db="EMBL/GenBank/DDBJ databases">
        <authorList>
            <person name="Jo J.-H."/>
        </authorList>
    </citation>
    <scope>NUCLEOTIDE SEQUENCE [LARGE SCALE GENOMIC DNA]</scope>
    <source>
        <strain evidence="11 12">PS1R-30</strain>
    </source>
</reference>
<keyword evidence="8" id="KW-0732">Signal</keyword>
<comment type="similarity">
    <text evidence="2">Belongs to the glycosyl hydrolase 20 family.</text>
</comment>
<dbReference type="Gene3D" id="3.30.379.10">
    <property type="entry name" value="Chitobiase/beta-hexosaminidase domain 2-like"/>
    <property type="match status" value="1"/>
</dbReference>
<dbReference type="InterPro" id="IPR017853">
    <property type="entry name" value="GH"/>
</dbReference>
<dbReference type="InterPro" id="IPR015883">
    <property type="entry name" value="Glyco_hydro_20_cat"/>
</dbReference>
<dbReference type="PANTHER" id="PTHR22600:SF57">
    <property type="entry name" value="BETA-N-ACETYLHEXOSAMINIDASE"/>
    <property type="match status" value="1"/>
</dbReference>
<evidence type="ECO:0000313" key="11">
    <source>
        <dbReference type="EMBL" id="MEJ5978831.1"/>
    </source>
</evidence>
<evidence type="ECO:0000256" key="4">
    <source>
        <dbReference type="ARBA" id="ARBA00022801"/>
    </source>
</evidence>
<dbReference type="RefSeq" id="WP_339588768.1">
    <property type="nucleotide sequence ID" value="NZ_JBBHJZ010000004.1"/>
</dbReference>
<gene>
    <name evidence="11" type="ORF">WG901_19415</name>
</gene>
<dbReference type="Pfam" id="PF02838">
    <property type="entry name" value="Glyco_hydro_20b"/>
    <property type="match status" value="1"/>
</dbReference>
<evidence type="ECO:0000256" key="2">
    <source>
        <dbReference type="ARBA" id="ARBA00006285"/>
    </source>
</evidence>
<sequence length="726" mass="78687">MNDTKLGLRPSTRAALTAAAALCALAVAASAKADVRPALMPMPREVEQVEGTLRLDARLEANIQGCAQGMVSSATTRFLRDVVTLAGSPLGSGTVPLAIRCLSHDSNALGIGAREGYRLSVAASGISIEADGEAGVLRALATLRQLVGRDARGRMIPAVRISDAPRFAWRGVMIDTARHFVSVATIKRQIDAMELAKLNVLHLHLSDNEGFRVESRVFPKLTTIASHGEYYTQNEIRELVRYASDRGVRIVPEFDLPGHSHALLTAYPELAVAPIDPKDPLAKPKSALNPASERTYRFLEKLIGEMAPLFPDRQFHVGGDEVSDVAWAGSAEVEAMKARYGLKTKIEVEARFHERLRKILAAQGKTTVGWDEMADTPLPRDVIVQAWRSSNPLSTATAKGNRVIVSAGFYINDLRTAEYYYGHDMLDPMAYSTMSAEILANVRKNPVTAAQVSDGLVARPVPPLTPEQEKLVIGGEGPLWAEGVNDELLDGRLWPRGLALAERFWSSAALTDTTDMYARMLPVMEQLRSLGLADDSRRRAMVSRLAPDAPEVVLRLVDLVAPTRLGANHVEAMMGGTPDLVELTDAASTDGSPARRFRVDVAAFLAGDKSRGMLLRTAMRGWIDNRPAFEKVAAGRPLLEKAIPTARDLADLAQLGLAALDAIELGKPLAVRPSNDGQELLRKLRDYEAASADFGAIARLKQPPAALIILPAPDVARLVEVARKLR</sequence>
<dbReference type="Pfam" id="PF00728">
    <property type="entry name" value="Glyco_hydro_20"/>
    <property type="match status" value="1"/>
</dbReference>
<dbReference type="SUPFAM" id="SSF51445">
    <property type="entry name" value="(Trans)glycosidases"/>
    <property type="match status" value="1"/>
</dbReference>
<name>A0ABU8S1T9_9SPHN</name>
<dbReference type="InterPro" id="IPR015882">
    <property type="entry name" value="HEX_bac_N"/>
</dbReference>
<evidence type="ECO:0000256" key="7">
    <source>
        <dbReference type="ARBA" id="ARBA00033000"/>
    </source>
</evidence>
<comment type="caution">
    <text evidence="11">The sequence shown here is derived from an EMBL/GenBank/DDBJ whole genome shotgun (WGS) entry which is preliminary data.</text>
</comment>
<proteinExistence type="inferred from homology"/>
<dbReference type="InterPro" id="IPR029018">
    <property type="entry name" value="Hex-like_dom2"/>
</dbReference>